<dbReference type="EMBL" id="BMFY01000019">
    <property type="protein sequence ID" value="GGA27138.1"/>
    <property type="molecule type" value="Genomic_DNA"/>
</dbReference>
<dbReference type="AlphaFoldDB" id="A0A8J2U0Y3"/>
<dbReference type="InterPro" id="IPR007168">
    <property type="entry name" value="Phageshock_PspC_N"/>
</dbReference>
<dbReference type="RefSeq" id="WP_188551942.1">
    <property type="nucleotide sequence ID" value="NZ_BMFY01000019.1"/>
</dbReference>
<reference evidence="3" key="1">
    <citation type="journal article" date="2014" name="Int. J. Syst. Evol. Microbiol.">
        <title>Complete genome sequence of Corynebacterium casei LMG S-19264T (=DSM 44701T), isolated from a smear-ripened cheese.</title>
        <authorList>
            <consortium name="US DOE Joint Genome Institute (JGI-PGF)"/>
            <person name="Walter F."/>
            <person name="Albersmeier A."/>
            <person name="Kalinowski J."/>
            <person name="Ruckert C."/>
        </authorList>
    </citation>
    <scope>NUCLEOTIDE SEQUENCE</scope>
    <source>
        <strain evidence="3">CGMCC 1.12785</strain>
    </source>
</reference>
<name>A0A8J2U0Y3_9MICO</name>
<keyword evidence="4" id="KW-1185">Reference proteome</keyword>
<sequence length="84" mass="8962">MRSIFNAIRSTGFRRGPGRVLAGIAGGIAEGIGINVWLARLLLLLSFLLPVIGPGLYLLVWALTPWSDGSIPVERALLGRHDAA</sequence>
<reference evidence="3" key="2">
    <citation type="submission" date="2020-09" db="EMBL/GenBank/DDBJ databases">
        <authorList>
            <person name="Sun Q."/>
            <person name="Zhou Y."/>
        </authorList>
    </citation>
    <scope>NUCLEOTIDE SEQUENCE</scope>
    <source>
        <strain evidence="3">CGMCC 1.12785</strain>
    </source>
</reference>
<evidence type="ECO:0000313" key="3">
    <source>
        <dbReference type="EMBL" id="GGA27138.1"/>
    </source>
</evidence>
<feature type="transmembrane region" description="Helical" evidence="1">
    <location>
        <begin position="44"/>
        <end position="63"/>
    </location>
</feature>
<protein>
    <recommendedName>
        <fullName evidence="2">Phage shock protein PspC N-terminal domain-containing protein</fullName>
    </recommendedName>
</protein>
<evidence type="ECO:0000313" key="4">
    <source>
        <dbReference type="Proteomes" id="UP000616114"/>
    </source>
</evidence>
<feature type="domain" description="Phage shock protein PspC N-terminal" evidence="2">
    <location>
        <begin position="14"/>
        <end position="65"/>
    </location>
</feature>
<keyword evidence="1" id="KW-1133">Transmembrane helix</keyword>
<comment type="caution">
    <text evidence="3">The sequence shown here is derived from an EMBL/GenBank/DDBJ whole genome shotgun (WGS) entry which is preliminary data.</text>
</comment>
<organism evidence="3 4">
    <name type="scientific">Sediminivirga luteola</name>
    <dbReference type="NCBI Taxonomy" id="1774748"/>
    <lineage>
        <taxon>Bacteria</taxon>
        <taxon>Bacillati</taxon>
        <taxon>Actinomycetota</taxon>
        <taxon>Actinomycetes</taxon>
        <taxon>Micrococcales</taxon>
        <taxon>Brevibacteriaceae</taxon>
        <taxon>Sediminivirga</taxon>
    </lineage>
</organism>
<feature type="transmembrane region" description="Helical" evidence="1">
    <location>
        <begin position="20"/>
        <end position="38"/>
    </location>
</feature>
<keyword evidence="1" id="KW-0812">Transmembrane</keyword>
<proteinExistence type="predicted"/>
<evidence type="ECO:0000256" key="1">
    <source>
        <dbReference type="SAM" id="Phobius"/>
    </source>
</evidence>
<accession>A0A8J2U0Y3</accession>
<dbReference type="Pfam" id="PF04024">
    <property type="entry name" value="PspC"/>
    <property type="match status" value="1"/>
</dbReference>
<evidence type="ECO:0000259" key="2">
    <source>
        <dbReference type="Pfam" id="PF04024"/>
    </source>
</evidence>
<dbReference type="Proteomes" id="UP000616114">
    <property type="component" value="Unassembled WGS sequence"/>
</dbReference>
<gene>
    <name evidence="3" type="ORF">GCM10011333_32450</name>
</gene>
<keyword evidence="1" id="KW-0472">Membrane</keyword>